<dbReference type="Pfam" id="PF25995">
    <property type="entry name" value="STB6_N"/>
    <property type="match status" value="1"/>
</dbReference>
<dbReference type="AlphaFoldDB" id="A0A1Y2AVB2"/>
<evidence type="ECO:0000313" key="2">
    <source>
        <dbReference type="EMBL" id="ORY26543.1"/>
    </source>
</evidence>
<feature type="domain" description="STB6-like N-terminal" evidence="1">
    <location>
        <begin position="5"/>
        <end position="144"/>
    </location>
</feature>
<dbReference type="InterPro" id="IPR059025">
    <property type="entry name" value="STB6_N"/>
</dbReference>
<dbReference type="OrthoDB" id="19806at2759"/>
<dbReference type="PANTHER" id="PTHR31011:SF2">
    <property type="entry name" value="PROTEIN STB2-RELATED"/>
    <property type="match status" value="1"/>
</dbReference>
<sequence length="321" mass="36845">MKMKLCVLEINSMYALANENSSITVKENSLYLEGFQAYIVLDWVTDRSRLCKTIIVYTGNPNDRIHVCSINFLSPKREDYGQTIENLFKQYKIDKAKPKTLANNDVIMVTELISFPTSLSTLRLIDGDYESHKEKLYININLKKFGCGGRGILTLNEPSDAQKDKFYQLFDIHPSVPFNFAIIELGKIIQISLYFLGMIVETKCDDGLLCDETLTAIRRFYTTMSSYDTEIDSNLCSPALIKEIIRQIVDLKFKLHVLGYQSTKDPFQFPNSFERQIIAFKKNNNLKMSGEKSAELNESTIIKINEIYKIVLLHPNINIKV</sequence>
<dbReference type="PANTHER" id="PTHR31011">
    <property type="entry name" value="PROTEIN STB2-RELATED"/>
    <property type="match status" value="1"/>
</dbReference>
<evidence type="ECO:0000313" key="3">
    <source>
        <dbReference type="Proteomes" id="UP000193920"/>
    </source>
</evidence>
<evidence type="ECO:0000259" key="1">
    <source>
        <dbReference type="Pfam" id="PF25995"/>
    </source>
</evidence>
<dbReference type="GO" id="GO:0070822">
    <property type="term" value="C:Sin3-type complex"/>
    <property type="evidence" value="ECO:0007669"/>
    <property type="project" value="TreeGrafter"/>
</dbReference>
<name>A0A1Y2AVB2_9FUNG</name>
<gene>
    <name evidence="2" type="ORF">LY90DRAFT_103234</name>
</gene>
<dbReference type="EMBL" id="MCOG01000201">
    <property type="protein sequence ID" value="ORY26543.1"/>
    <property type="molecule type" value="Genomic_DNA"/>
</dbReference>
<reference evidence="2 3" key="1">
    <citation type="submission" date="2016-08" db="EMBL/GenBank/DDBJ databases">
        <title>A Parts List for Fungal Cellulosomes Revealed by Comparative Genomics.</title>
        <authorList>
            <consortium name="DOE Joint Genome Institute"/>
            <person name="Haitjema C.H."/>
            <person name="Gilmore S.P."/>
            <person name="Henske J.K."/>
            <person name="Solomon K.V."/>
            <person name="De Groot R."/>
            <person name="Kuo A."/>
            <person name="Mondo S.J."/>
            <person name="Salamov A.A."/>
            <person name="Labutti K."/>
            <person name="Zhao Z."/>
            <person name="Chiniquy J."/>
            <person name="Barry K."/>
            <person name="Brewer H.M."/>
            <person name="Purvine S.O."/>
            <person name="Wright A.T."/>
            <person name="Boxma B."/>
            <person name="Van Alen T."/>
            <person name="Hackstein J.H."/>
            <person name="Baker S.E."/>
            <person name="Grigoriev I.V."/>
            <person name="O'Malley M.A."/>
        </authorList>
    </citation>
    <scope>NUCLEOTIDE SEQUENCE [LARGE SCALE GENOMIC DNA]</scope>
    <source>
        <strain evidence="2 3">G1</strain>
    </source>
</reference>
<proteinExistence type="predicted"/>
<dbReference type="InterPro" id="IPR038919">
    <property type="entry name" value="STB2/STB2"/>
</dbReference>
<dbReference type="Proteomes" id="UP000193920">
    <property type="component" value="Unassembled WGS sequence"/>
</dbReference>
<protein>
    <recommendedName>
        <fullName evidence="1">STB6-like N-terminal domain-containing protein</fullName>
    </recommendedName>
</protein>
<organism evidence="2 3">
    <name type="scientific">Neocallimastix californiae</name>
    <dbReference type="NCBI Taxonomy" id="1754190"/>
    <lineage>
        <taxon>Eukaryota</taxon>
        <taxon>Fungi</taxon>
        <taxon>Fungi incertae sedis</taxon>
        <taxon>Chytridiomycota</taxon>
        <taxon>Chytridiomycota incertae sedis</taxon>
        <taxon>Neocallimastigomycetes</taxon>
        <taxon>Neocallimastigales</taxon>
        <taxon>Neocallimastigaceae</taxon>
        <taxon>Neocallimastix</taxon>
    </lineage>
</organism>
<comment type="caution">
    <text evidence="2">The sequence shown here is derived from an EMBL/GenBank/DDBJ whole genome shotgun (WGS) entry which is preliminary data.</text>
</comment>
<accession>A0A1Y2AVB2</accession>
<keyword evidence="3" id="KW-1185">Reference proteome</keyword>
<dbReference type="STRING" id="1754190.A0A1Y2AVB2"/>